<dbReference type="Gene3D" id="3.40.50.200">
    <property type="entry name" value="Peptidase S8/S53 domain"/>
    <property type="match status" value="1"/>
</dbReference>
<name>A0A328HJP4_ARTGO</name>
<dbReference type="SUPFAM" id="SSF52743">
    <property type="entry name" value="Subtilisin-like"/>
    <property type="match status" value="1"/>
</dbReference>
<evidence type="ECO:0000259" key="9">
    <source>
        <dbReference type="Pfam" id="PF02225"/>
    </source>
</evidence>
<evidence type="ECO:0000259" key="8">
    <source>
        <dbReference type="Pfam" id="PF00082"/>
    </source>
</evidence>
<dbReference type="CDD" id="cd02120">
    <property type="entry name" value="PA_subtilisin_like"/>
    <property type="match status" value="1"/>
</dbReference>
<proteinExistence type="inferred from homology"/>
<accession>A0A328HJP4</accession>
<feature type="domain" description="Subtilisin-like protease fibronectin type-III" evidence="11">
    <location>
        <begin position="719"/>
        <end position="810"/>
    </location>
</feature>
<evidence type="ECO:0000256" key="3">
    <source>
        <dbReference type="ARBA" id="ARBA00022801"/>
    </source>
</evidence>
<feature type="active site" description="Charge relay system" evidence="5 6">
    <location>
        <position position="625"/>
    </location>
</feature>
<dbReference type="InterPro" id="IPR036852">
    <property type="entry name" value="Peptidase_S8/S53_dom_sf"/>
</dbReference>
<evidence type="ECO:0000313" key="13">
    <source>
        <dbReference type="Proteomes" id="UP000249166"/>
    </source>
</evidence>
<dbReference type="Pfam" id="PF02225">
    <property type="entry name" value="PA"/>
    <property type="match status" value="1"/>
</dbReference>
<feature type="domain" description="PA" evidence="9">
    <location>
        <begin position="475"/>
        <end position="545"/>
    </location>
</feature>
<evidence type="ECO:0000256" key="5">
    <source>
        <dbReference type="PIRSR" id="PIRSR615500-1"/>
    </source>
</evidence>
<organism evidence="12 13">
    <name type="scientific">Arthrobacter globiformis</name>
    <dbReference type="NCBI Taxonomy" id="1665"/>
    <lineage>
        <taxon>Bacteria</taxon>
        <taxon>Bacillati</taxon>
        <taxon>Actinomycetota</taxon>
        <taxon>Actinomycetes</taxon>
        <taxon>Micrococcales</taxon>
        <taxon>Micrococcaceae</taxon>
        <taxon>Arthrobacter</taxon>
    </lineage>
</organism>
<dbReference type="InterPro" id="IPR010259">
    <property type="entry name" value="S8pro/Inhibitor_I9"/>
</dbReference>
<keyword evidence="2 6" id="KW-0645">Protease</keyword>
<comment type="similarity">
    <text evidence="1 6">Belongs to the peptidase S8 family.</text>
</comment>
<sequence length="814" mass="81713">MIPQQSTTRPGQGSRLPAVFAVALAMVIGQGLAGPTAAAPAPASAQPAVLQPTAAQPAASPLNDGHYIVMLKDKPLATYSGGVPGIPGTAVPKGKKLNPSGPNSRKYDTHLRAKQQRAAASRGVTINRSYTLAINGFSAVLSAAQAKALAGDSSVLAVVPDSMRKPDYSSTDFLGLPGGDGVWNQQFGGTDEAGKGVVVGVVDTGYTPDNPFFTGDTVDPLSGTPDVGVPYHLQGNVIAMRKANGGTFVGDCVAGDGFDGTECNSKVIGARFYDKAYKAAVPPEFRSPNEKFSPLDVNGHGSHTGSTAAGNSGVAQTAGGRDFGKSSGVAPAAKIAVYKVCWEGSIPEATGCVESDILNAIQDAVLDGVDVLNFSISGNNNSTVDAVSLAFLNAAAAGIFVAASAGNSGPTVSTVNHAGPWITSVAASTFDNTLRGTAELSDGSKFAGASVMGSEVDAKPIVLAVDVKTAAALAADAALCAPNSLDPAKVADKIVVCDRGVVARVDKSAEVKRAGGVGMVLVNLTPSSLDTDLHSVPTVHLGDPKIKDLVAATPGMTASLKATDTTGAAPPPVPQIAGFSSRGPTLASNGDLLKPDVAAPGVAVLAAVSPVGFKGENFGFLSGTSMASPHIAGSGALLLGKNPKWSPAAVKSAVMTTAYDLVNAAGAKVHDVFAQGAGHVDPARFDSPGLVYDAGISDWMGFLQGQGIDLGVAPIAAKDVNLPSVALGAMSGSQTVTRRVTAMTAGTYRAAITLPGITATVSPAEVTLAEGASATVTITFTTAGAPLNAYSTGSLTWTSGDNTVRSPVAVRPVP</sequence>
<reference evidence="12 13" key="1">
    <citation type="submission" date="2018-04" db="EMBL/GenBank/DDBJ databases">
        <title>Bacteria isolated from cave deposits of Manipur.</title>
        <authorList>
            <person name="Sahoo D."/>
            <person name="Sarangthem I."/>
            <person name="Nandeibam J."/>
        </authorList>
    </citation>
    <scope>NUCLEOTIDE SEQUENCE [LARGE SCALE GENOMIC DNA]</scope>
    <source>
        <strain evidence="13">mrc11</strain>
    </source>
</reference>
<dbReference type="Pfam" id="PF17766">
    <property type="entry name" value="fn3_6"/>
    <property type="match status" value="1"/>
</dbReference>
<protein>
    <submittedName>
        <fullName evidence="12">Protease</fullName>
    </submittedName>
</protein>
<dbReference type="PANTHER" id="PTHR10795">
    <property type="entry name" value="PROPROTEIN CONVERTASE SUBTILISIN/KEXIN"/>
    <property type="match status" value="1"/>
</dbReference>
<gene>
    <name evidence="12" type="ORF">DBZ45_02650</name>
</gene>
<feature type="compositionally biased region" description="Polar residues" evidence="7">
    <location>
        <begin position="301"/>
        <end position="315"/>
    </location>
</feature>
<dbReference type="InterPro" id="IPR015500">
    <property type="entry name" value="Peptidase_S8_subtilisin-rel"/>
</dbReference>
<dbReference type="AlphaFoldDB" id="A0A328HJP4"/>
<dbReference type="InterPro" id="IPR037045">
    <property type="entry name" value="S8pro/Inhibitor_I9_sf"/>
</dbReference>
<dbReference type="OrthoDB" id="614750at2"/>
<dbReference type="InterPro" id="IPR045051">
    <property type="entry name" value="SBT"/>
</dbReference>
<feature type="domain" description="Inhibitor I9" evidence="10">
    <location>
        <begin position="67"/>
        <end position="165"/>
    </location>
</feature>
<comment type="caution">
    <text evidence="12">The sequence shown here is derived from an EMBL/GenBank/DDBJ whole genome shotgun (WGS) entry which is preliminary data.</text>
</comment>
<dbReference type="Pfam" id="PF00082">
    <property type="entry name" value="Peptidase_S8"/>
    <property type="match status" value="1"/>
</dbReference>
<keyword evidence="3 6" id="KW-0378">Hydrolase</keyword>
<evidence type="ECO:0000259" key="11">
    <source>
        <dbReference type="Pfam" id="PF17766"/>
    </source>
</evidence>
<dbReference type="PRINTS" id="PR00723">
    <property type="entry name" value="SUBTILISIN"/>
</dbReference>
<dbReference type="InterPro" id="IPR041469">
    <property type="entry name" value="Subtilisin-like_FN3"/>
</dbReference>
<dbReference type="Gene3D" id="3.50.30.30">
    <property type="match status" value="1"/>
</dbReference>
<evidence type="ECO:0000259" key="10">
    <source>
        <dbReference type="Pfam" id="PF05922"/>
    </source>
</evidence>
<keyword evidence="4 6" id="KW-0720">Serine protease</keyword>
<evidence type="ECO:0000256" key="7">
    <source>
        <dbReference type="SAM" id="MobiDB-lite"/>
    </source>
</evidence>
<dbReference type="Proteomes" id="UP000249166">
    <property type="component" value="Unassembled WGS sequence"/>
</dbReference>
<evidence type="ECO:0000256" key="1">
    <source>
        <dbReference type="ARBA" id="ARBA00011073"/>
    </source>
</evidence>
<dbReference type="GO" id="GO:0006508">
    <property type="term" value="P:proteolysis"/>
    <property type="evidence" value="ECO:0007669"/>
    <property type="project" value="UniProtKB-KW"/>
</dbReference>
<feature type="active site" description="Charge relay system" evidence="5 6">
    <location>
        <position position="300"/>
    </location>
</feature>
<dbReference type="PROSITE" id="PS00138">
    <property type="entry name" value="SUBTILASE_SER"/>
    <property type="match status" value="1"/>
</dbReference>
<dbReference type="RefSeq" id="WP_111902423.1">
    <property type="nucleotide sequence ID" value="NZ_QLNP01000034.1"/>
</dbReference>
<dbReference type="InterPro" id="IPR023828">
    <property type="entry name" value="Peptidase_S8_Ser-AS"/>
</dbReference>
<dbReference type="SUPFAM" id="SSF54897">
    <property type="entry name" value="Protease propeptides/inhibitors"/>
    <property type="match status" value="1"/>
</dbReference>
<dbReference type="PROSITE" id="PS51892">
    <property type="entry name" value="SUBTILASE"/>
    <property type="match status" value="1"/>
</dbReference>
<feature type="region of interest" description="Disordered" evidence="7">
    <location>
        <begin position="296"/>
        <end position="317"/>
    </location>
</feature>
<dbReference type="GO" id="GO:0004252">
    <property type="term" value="F:serine-type endopeptidase activity"/>
    <property type="evidence" value="ECO:0007669"/>
    <property type="project" value="UniProtKB-UniRule"/>
</dbReference>
<dbReference type="InterPro" id="IPR000209">
    <property type="entry name" value="Peptidase_S8/S53_dom"/>
</dbReference>
<evidence type="ECO:0000256" key="6">
    <source>
        <dbReference type="PROSITE-ProRule" id="PRU01240"/>
    </source>
</evidence>
<dbReference type="Gene3D" id="2.60.40.2310">
    <property type="match status" value="1"/>
</dbReference>
<evidence type="ECO:0000256" key="4">
    <source>
        <dbReference type="ARBA" id="ARBA00022825"/>
    </source>
</evidence>
<evidence type="ECO:0000256" key="2">
    <source>
        <dbReference type="ARBA" id="ARBA00022670"/>
    </source>
</evidence>
<feature type="domain" description="Peptidase S8/S53" evidence="8">
    <location>
        <begin position="194"/>
        <end position="677"/>
    </location>
</feature>
<dbReference type="Pfam" id="PF05922">
    <property type="entry name" value="Inhibitor_I9"/>
    <property type="match status" value="1"/>
</dbReference>
<evidence type="ECO:0000313" key="12">
    <source>
        <dbReference type="EMBL" id="RAM38789.1"/>
    </source>
</evidence>
<feature type="active site" description="Charge relay system" evidence="5 6">
    <location>
        <position position="203"/>
    </location>
</feature>
<dbReference type="Gene3D" id="3.30.70.80">
    <property type="entry name" value="Peptidase S8 propeptide/proteinase inhibitor I9"/>
    <property type="match status" value="1"/>
</dbReference>
<dbReference type="InterPro" id="IPR003137">
    <property type="entry name" value="PA_domain"/>
</dbReference>
<dbReference type="EMBL" id="QLNP01000034">
    <property type="protein sequence ID" value="RAM38789.1"/>
    <property type="molecule type" value="Genomic_DNA"/>
</dbReference>